<evidence type="ECO:0000313" key="1">
    <source>
        <dbReference type="EMBL" id="SDG94539.1"/>
    </source>
</evidence>
<proteinExistence type="predicted"/>
<dbReference type="Proteomes" id="UP000199643">
    <property type="component" value="Unassembled WGS sequence"/>
</dbReference>
<reference evidence="2" key="1">
    <citation type="submission" date="2016-10" db="EMBL/GenBank/DDBJ databases">
        <authorList>
            <person name="Varghese N."/>
            <person name="Submissions S."/>
        </authorList>
    </citation>
    <scope>NUCLEOTIDE SEQUENCE [LARGE SCALE GENOMIC DNA]</scope>
    <source>
        <strain evidence="2">DSM 17933</strain>
    </source>
</reference>
<sequence length="46" mass="5197">MEMEIPFGTENLLFIQNFPKGLQCTAGPDLTYTSQVLRSKKHSTSH</sequence>
<evidence type="ECO:0000313" key="2">
    <source>
        <dbReference type="Proteomes" id="UP000199643"/>
    </source>
</evidence>
<protein>
    <submittedName>
        <fullName evidence="1">Uncharacterized protein</fullName>
    </submittedName>
</protein>
<keyword evidence="2" id="KW-1185">Reference proteome</keyword>
<gene>
    <name evidence="1" type="ORF">SAMN05421827_11393</name>
</gene>
<dbReference type="AlphaFoldDB" id="A0A1G7YDY6"/>
<accession>A0A1G7YDY6</accession>
<dbReference type="EMBL" id="FNCH01000013">
    <property type="protein sequence ID" value="SDG94539.1"/>
    <property type="molecule type" value="Genomic_DNA"/>
</dbReference>
<name>A0A1G7YDY6_9SPHI</name>
<organism evidence="1 2">
    <name type="scientific">Pedobacter terrae</name>
    <dbReference type="NCBI Taxonomy" id="405671"/>
    <lineage>
        <taxon>Bacteria</taxon>
        <taxon>Pseudomonadati</taxon>
        <taxon>Bacteroidota</taxon>
        <taxon>Sphingobacteriia</taxon>
        <taxon>Sphingobacteriales</taxon>
        <taxon>Sphingobacteriaceae</taxon>
        <taxon>Pedobacter</taxon>
    </lineage>
</organism>